<dbReference type="GO" id="GO:0005634">
    <property type="term" value="C:nucleus"/>
    <property type="evidence" value="ECO:0007669"/>
    <property type="project" value="UniProtKB-SubCell"/>
</dbReference>
<dbReference type="AlphaFoldDB" id="A0A2A2KRN9"/>
<keyword evidence="9" id="KW-0804">Transcription</keyword>
<feature type="region of interest" description="Disordered" evidence="12">
    <location>
        <begin position="396"/>
        <end position="446"/>
    </location>
</feature>
<evidence type="ECO:0000259" key="13">
    <source>
        <dbReference type="PROSITE" id="PS50157"/>
    </source>
</evidence>
<dbReference type="EMBL" id="LIAE01007859">
    <property type="protein sequence ID" value="PAV76605.1"/>
    <property type="molecule type" value="Genomic_DNA"/>
</dbReference>
<dbReference type="InterPro" id="IPR051497">
    <property type="entry name" value="Dev/Hematopoietic_TF"/>
</dbReference>
<dbReference type="GO" id="GO:0000978">
    <property type="term" value="F:RNA polymerase II cis-regulatory region sequence-specific DNA binding"/>
    <property type="evidence" value="ECO:0007669"/>
    <property type="project" value="TreeGrafter"/>
</dbReference>
<feature type="domain" description="C2H2-type" evidence="13">
    <location>
        <begin position="236"/>
        <end position="263"/>
    </location>
</feature>
<dbReference type="OrthoDB" id="10046198at2759"/>
<keyword evidence="5 11" id="KW-0863">Zinc-finger</keyword>
<evidence type="ECO:0000256" key="11">
    <source>
        <dbReference type="PROSITE-ProRule" id="PRU00042"/>
    </source>
</evidence>
<sequence>MNGFREADGKNTSKILQPSAKSAFSMNTFCSETLKEIALKGMAKGVKEAAEENDKLKRSLPSEETEDEQISAFTSTSNAVNASKGTVNSFTSQLSNVLAQSQTPGSSLQNMWAEPNILSAMQNYYSTMNQINPMNAYNAAAAMLSLGNAVNAASSTPAAAPSPALFAPLKSEEPSAFTPNPIRPASVATRRRASPDEGTTPTKCAKTEDDNGELIVVDDLEFAEPAARRQVNLKKERCQFCSKVFTNRSNLIVHLRSHTGEKPYKCQLCPYACAQSSKLTRHMRTHGQQGKETYHCYICHMPFSVHSTLEKHMRKCVVNSSQNGAQNGLPIKIENIGSDMKVFERPRPTPSALADATSLLALSNSVVSTAQPPISAVSQSNQIVLNWLQALNNSSSSISQPVTSTGGSNENKGEFGDADEDMEDTEASEMNDRMKKEQATSTSPSN</sequence>
<dbReference type="PROSITE" id="PS50157">
    <property type="entry name" value="ZINC_FINGER_C2H2_2"/>
    <property type="match status" value="3"/>
</dbReference>
<comment type="subcellular location">
    <subcellularLocation>
        <location evidence="1">Nucleus</location>
    </subcellularLocation>
</comment>
<evidence type="ECO:0000313" key="14">
    <source>
        <dbReference type="EMBL" id="PAV76605.1"/>
    </source>
</evidence>
<keyword evidence="8" id="KW-0805">Transcription regulation</keyword>
<evidence type="ECO:0000256" key="8">
    <source>
        <dbReference type="ARBA" id="ARBA00023015"/>
    </source>
</evidence>
<dbReference type="FunFam" id="3.30.160.60:FF:000744">
    <property type="entry name" value="zinc finger E-box-binding homeobox 1"/>
    <property type="match status" value="1"/>
</dbReference>
<dbReference type="Pfam" id="PF00096">
    <property type="entry name" value="zf-C2H2"/>
    <property type="match status" value="2"/>
</dbReference>
<dbReference type="EMBL" id="LIAE01007859">
    <property type="protein sequence ID" value="PAV76607.1"/>
    <property type="molecule type" value="Genomic_DNA"/>
</dbReference>
<evidence type="ECO:0000256" key="6">
    <source>
        <dbReference type="ARBA" id="ARBA00022833"/>
    </source>
</evidence>
<evidence type="ECO:0000256" key="7">
    <source>
        <dbReference type="ARBA" id="ARBA00022843"/>
    </source>
</evidence>
<feature type="compositionally biased region" description="Polar residues" evidence="12">
    <location>
        <begin position="400"/>
        <end position="410"/>
    </location>
</feature>
<dbReference type="GO" id="GO:0006357">
    <property type="term" value="P:regulation of transcription by RNA polymerase II"/>
    <property type="evidence" value="ECO:0007669"/>
    <property type="project" value="TreeGrafter"/>
</dbReference>
<evidence type="ECO:0000256" key="9">
    <source>
        <dbReference type="ARBA" id="ARBA00023163"/>
    </source>
</evidence>
<evidence type="ECO:0000256" key="2">
    <source>
        <dbReference type="ARBA" id="ARBA00022499"/>
    </source>
</evidence>
<evidence type="ECO:0000256" key="12">
    <source>
        <dbReference type="SAM" id="MobiDB-lite"/>
    </source>
</evidence>
<dbReference type="GO" id="GO:0022603">
    <property type="term" value="P:regulation of anatomical structure morphogenesis"/>
    <property type="evidence" value="ECO:0007669"/>
    <property type="project" value="UniProtKB-ARBA"/>
</dbReference>
<dbReference type="GO" id="GO:0051240">
    <property type="term" value="P:positive regulation of multicellular organismal process"/>
    <property type="evidence" value="ECO:0007669"/>
    <property type="project" value="UniProtKB-ARBA"/>
</dbReference>
<keyword evidence="3" id="KW-0479">Metal-binding</keyword>
<keyword evidence="6" id="KW-0862">Zinc</keyword>
<dbReference type="PANTHER" id="PTHR45993">
    <property type="entry name" value="B-CELL LYMPHOMA/LEUKEMIA 11"/>
    <property type="match status" value="1"/>
</dbReference>
<evidence type="ECO:0000256" key="3">
    <source>
        <dbReference type="ARBA" id="ARBA00022723"/>
    </source>
</evidence>
<evidence type="ECO:0000313" key="15">
    <source>
        <dbReference type="Proteomes" id="UP000218231"/>
    </source>
</evidence>
<proteinExistence type="predicted"/>
<dbReference type="FunFam" id="3.30.160.60:FF:000046">
    <property type="entry name" value="Putative B-cell lymphoma/leukemia 11A"/>
    <property type="match status" value="1"/>
</dbReference>
<dbReference type="GO" id="GO:0003700">
    <property type="term" value="F:DNA-binding transcription factor activity"/>
    <property type="evidence" value="ECO:0007669"/>
    <property type="project" value="TreeGrafter"/>
</dbReference>
<dbReference type="SMART" id="SM00355">
    <property type="entry name" value="ZnF_C2H2"/>
    <property type="match status" value="3"/>
</dbReference>
<dbReference type="PANTHER" id="PTHR45993:SF6">
    <property type="entry name" value="C2H2-TYPE DOMAIN-CONTAINING PROTEIN"/>
    <property type="match status" value="1"/>
</dbReference>
<comment type="caution">
    <text evidence="14">The sequence shown here is derived from an EMBL/GenBank/DDBJ whole genome shotgun (WGS) entry which is preliminary data.</text>
</comment>
<feature type="region of interest" description="Disordered" evidence="12">
    <location>
        <begin position="171"/>
        <end position="208"/>
    </location>
</feature>
<name>A0A2A2KRN9_9BILA</name>
<evidence type="ECO:0000256" key="10">
    <source>
        <dbReference type="ARBA" id="ARBA00023242"/>
    </source>
</evidence>
<keyword evidence="2" id="KW-1017">Isopeptide bond</keyword>
<feature type="domain" description="C2H2-type" evidence="13">
    <location>
        <begin position="264"/>
        <end position="291"/>
    </location>
</feature>
<dbReference type="Gene3D" id="3.30.160.60">
    <property type="entry name" value="Classic Zinc Finger"/>
    <property type="match status" value="2"/>
</dbReference>
<gene>
    <name evidence="14" type="ORF">WR25_04753</name>
</gene>
<dbReference type="InterPro" id="IPR036236">
    <property type="entry name" value="Znf_C2H2_sf"/>
</dbReference>
<feature type="compositionally biased region" description="Acidic residues" evidence="12">
    <location>
        <begin position="416"/>
        <end position="429"/>
    </location>
</feature>
<keyword evidence="10" id="KW-0539">Nucleus</keyword>
<dbReference type="Pfam" id="PF23611">
    <property type="entry name" value="zf-C2H2_16"/>
    <property type="match status" value="1"/>
</dbReference>
<reference evidence="14 15" key="1">
    <citation type="journal article" date="2017" name="Curr. Biol.">
        <title>Genome architecture and evolution of a unichromosomal asexual nematode.</title>
        <authorList>
            <person name="Fradin H."/>
            <person name="Zegar C."/>
            <person name="Gutwein M."/>
            <person name="Lucas J."/>
            <person name="Kovtun M."/>
            <person name="Corcoran D."/>
            <person name="Baugh L.R."/>
            <person name="Kiontke K."/>
            <person name="Gunsalus K."/>
            <person name="Fitch D.H."/>
            <person name="Piano F."/>
        </authorList>
    </citation>
    <scope>NUCLEOTIDE SEQUENCE [LARGE SCALE GENOMIC DNA]</scope>
    <source>
        <strain evidence="14">PF1309</strain>
    </source>
</reference>
<dbReference type="PROSITE" id="PS00028">
    <property type="entry name" value="ZINC_FINGER_C2H2_1"/>
    <property type="match status" value="2"/>
</dbReference>
<organism evidence="14 15">
    <name type="scientific">Diploscapter pachys</name>
    <dbReference type="NCBI Taxonomy" id="2018661"/>
    <lineage>
        <taxon>Eukaryota</taxon>
        <taxon>Metazoa</taxon>
        <taxon>Ecdysozoa</taxon>
        <taxon>Nematoda</taxon>
        <taxon>Chromadorea</taxon>
        <taxon>Rhabditida</taxon>
        <taxon>Rhabditina</taxon>
        <taxon>Rhabditomorpha</taxon>
        <taxon>Rhabditoidea</taxon>
        <taxon>Rhabditidae</taxon>
        <taxon>Diploscapter</taxon>
    </lineage>
</organism>
<dbReference type="Proteomes" id="UP000218231">
    <property type="component" value="Unassembled WGS sequence"/>
</dbReference>
<dbReference type="SUPFAM" id="SSF57667">
    <property type="entry name" value="beta-beta-alpha zinc fingers"/>
    <property type="match status" value="1"/>
</dbReference>
<evidence type="ECO:0000256" key="5">
    <source>
        <dbReference type="ARBA" id="ARBA00022771"/>
    </source>
</evidence>
<feature type="domain" description="C2H2-type" evidence="13">
    <location>
        <begin position="294"/>
        <end position="324"/>
    </location>
</feature>
<evidence type="ECO:0000256" key="1">
    <source>
        <dbReference type="ARBA" id="ARBA00004123"/>
    </source>
</evidence>
<dbReference type="InterPro" id="IPR056438">
    <property type="entry name" value="Znf-C2H2_CTCF"/>
</dbReference>
<keyword evidence="15" id="KW-1185">Reference proteome</keyword>
<protein>
    <recommendedName>
        <fullName evidence="13">C2H2-type domain-containing protein</fullName>
    </recommendedName>
</protein>
<dbReference type="GO" id="GO:0008270">
    <property type="term" value="F:zinc ion binding"/>
    <property type="evidence" value="ECO:0007669"/>
    <property type="project" value="UniProtKB-KW"/>
</dbReference>
<dbReference type="GO" id="GO:2000026">
    <property type="term" value="P:regulation of multicellular organismal development"/>
    <property type="evidence" value="ECO:0007669"/>
    <property type="project" value="UniProtKB-ARBA"/>
</dbReference>
<accession>A0A2A2KRN9</accession>
<dbReference type="InterPro" id="IPR013087">
    <property type="entry name" value="Znf_C2H2_type"/>
</dbReference>
<dbReference type="STRING" id="2018661.A0A2A2KRN9"/>
<keyword evidence="7" id="KW-0832">Ubl conjugation</keyword>
<keyword evidence="4" id="KW-0677">Repeat</keyword>
<evidence type="ECO:0000256" key="4">
    <source>
        <dbReference type="ARBA" id="ARBA00022737"/>
    </source>
</evidence>